<evidence type="ECO:0000256" key="2">
    <source>
        <dbReference type="SAM" id="Phobius"/>
    </source>
</evidence>
<proteinExistence type="predicted"/>
<evidence type="ECO:0000313" key="3">
    <source>
        <dbReference type="EMBL" id="WUN85266.1"/>
    </source>
</evidence>
<dbReference type="EMBL" id="CP108038">
    <property type="protein sequence ID" value="WUN85266.1"/>
    <property type="molecule type" value="Genomic_DNA"/>
</dbReference>
<keyword evidence="4" id="KW-1185">Reference proteome</keyword>
<evidence type="ECO:0000256" key="1">
    <source>
        <dbReference type="SAM" id="MobiDB-lite"/>
    </source>
</evidence>
<organism evidence="3 4">
    <name type="scientific">Streptomyces bobili</name>
    <dbReference type="NCBI Taxonomy" id="67280"/>
    <lineage>
        <taxon>Bacteria</taxon>
        <taxon>Bacillati</taxon>
        <taxon>Actinomycetota</taxon>
        <taxon>Actinomycetes</taxon>
        <taxon>Kitasatosporales</taxon>
        <taxon>Streptomycetaceae</taxon>
        <taxon>Streptomyces</taxon>
    </lineage>
</organism>
<evidence type="ECO:0000313" key="4">
    <source>
        <dbReference type="Proteomes" id="UP001432071"/>
    </source>
</evidence>
<protein>
    <recommendedName>
        <fullName evidence="5">Secreted protein</fullName>
    </recommendedName>
</protein>
<feature type="region of interest" description="Disordered" evidence="1">
    <location>
        <begin position="42"/>
        <end position="72"/>
    </location>
</feature>
<accession>A0ABZ1QRT8</accession>
<dbReference type="RefSeq" id="WP_328734081.1">
    <property type="nucleotide sequence ID" value="NZ_CP108038.1"/>
</dbReference>
<dbReference type="GeneID" id="93760078"/>
<keyword evidence="2" id="KW-1133">Transmembrane helix</keyword>
<feature type="transmembrane region" description="Helical" evidence="2">
    <location>
        <begin position="6"/>
        <end position="29"/>
    </location>
</feature>
<keyword evidence="2" id="KW-0812">Transmembrane</keyword>
<gene>
    <name evidence="3" type="ORF">OHT53_03905</name>
</gene>
<dbReference type="Proteomes" id="UP001432071">
    <property type="component" value="Chromosome"/>
</dbReference>
<sequence>MGVRMWAGWALLIPVAALVVVVLGAIGVLKLQKLSIGRSEREPAAAPAAAAPTATAPAGFHQSSQESREQFVRRHWQRPGVVADGVTLVDLYDRIAALEERLARAERRSASPPPPD</sequence>
<name>A0ABZ1QRT8_9ACTN</name>
<reference evidence="3" key="1">
    <citation type="submission" date="2022-10" db="EMBL/GenBank/DDBJ databases">
        <title>The complete genomes of actinobacterial strains from the NBC collection.</title>
        <authorList>
            <person name="Joergensen T.S."/>
            <person name="Alvarez Arevalo M."/>
            <person name="Sterndorff E.B."/>
            <person name="Faurdal D."/>
            <person name="Vuksanovic O."/>
            <person name="Mourched A.-S."/>
            <person name="Charusanti P."/>
            <person name="Shaw S."/>
            <person name="Blin K."/>
            <person name="Weber T."/>
        </authorList>
    </citation>
    <scope>NUCLEOTIDE SEQUENCE</scope>
    <source>
        <strain evidence="3">NBC_00302</strain>
    </source>
</reference>
<keyword evidence="2" id="KW-0472">Membrane</keyword>
<evidence type="ECO:0008006" key="5">
    <source>
        <dbReference type="Google" id="ProtNLM"/>
    </source>
</evidence>
<feature type="compositionally biased region" description="Low complexity" evidence="1">
    <location>
        <begin position="44"/>
        <end position="58"/>
    </location>
</feature>